<dbReference type="GO" id="GO:0015658">
    <property type="term" value="F:branched-chain amino acid transmembrane transporter activity"/>
    <property type="evidence" value="ECO:0007669"/>
    <property type="project" value="TreeGrafter"/>
</dbReference>
<dbReference type="InterPro" id="IPR017871">
    <property type="entry name" value="ABC_transporter-like_CS"/>
</dbReference>
<dbReference type="Gene3D" id="3.40.50.300">
    <property type="entry name" value="P-loop containing nucleotide triphosphate hydrolases"/>
    <property type="match status" value="1"/>
</dbReference>
<reference evidence="7 9" key="1">
    <citation type="submission" date="2020-12" db="EMBL/GenBank/DDBJ databases">
        <title>strain FJAT-54423T represents a novel species of the genus Brevibacillus.</title>
        <authorList>
            <person name="Tang R."/>
        </authorList>
    </citation>
    <scope>NUCLEOTIDE SEQUENCE [LARGE SCALE GENOMIC DNA]</scope>
    <source>
        <strain evidence="7 9">FJAT-54423</strain>
    </source>
</reference>
<dbReference type="Proteomes" id="UP000677234">
    <property type="component" value="Chromosome"/>
</dbReference>
<dbReference type="GO" id="GO:0005524">
    <property type="term" value="F:ATP binding"/>
    <property type="evidence" value="ECO:0007669"/>
    <property type="project" value="UniProtKB-KW"/>
</dbReference>
<dbReference type="InterPro" id="IPR003593">
    <property type="entry name" value="AAA+_ATPase"/>
</dbReference>
<organism evidence="7 9">
    <name type="scientific">Brevibacillus composti</name>
    <dbReference type="NCBI Taxonomy" id="2796470"/>
    <lineage>
        <taxon>Bacteria</taxon>
        <taxon>Bacillati</taxon>
        <taxon>Bacillota</taxon>
        <taxon>Bacilli</taxon>
        <taxon>Bacillales</taxon>
        <taxon>Paenibacillaceae</taxon>
        <taxon>Brevibacillus</taxon>
    </lineage>
</organism>
<name>A0A7T5EP46_9BACL</name>
<evidence type="ECO:0000313" key="10">
    <source>
        <dbReference type="Proteomes" id="UP000677234"/>
    </source>
</evidence>
<dbReference type="KEGG" id="bcop:JD108_10240"/>
<evidence type="ECO:0000313" key="9">
    <source>
        <dbReference type="Proteomes" id="UP000595847"/>
    </source>
</evidence>
<dbReference type="PROSITE" id="PS50893">
    <property type="entry name" value="ABC_TRANSPORTER_2"/>
    <property type="match status" value="1"/>
</dbReference>
<keyword evidence="2" id="KW-0813">Transport</keyword>
<evidence type="ECO:0000313" key="7">
    <source>
        <dbReference type="EMBL" id="QQE76203.1"/>
    </source>
</evidence>
<evidence type="ECO:0000259" key="6">
    <source>
        <dbReference type="PROSITE" id="PS50893"/>
    </source>
</evidence>
<dbReference type="InterPro" id="IPR003439">
    <property type="entry name" value="ABC_transporter-like_ATP-bd"/>
</dbReference>
<evidence type="ECO:0000256" key="1">
    <source>
        <dbReference type="ARBA" id="ARBA00005417"/>
    </source>
</evidence>
<dbReference type="RefSeq" id="WP_198829709.1">
    <property type="nucleotide sequence ID" value="NZ_CP066308.1"/>
</dbReference>
<keyword evidence="3" id="KW-0547">Nucleotide-binding</keyword>
<dbReference type="Proteomes" id="UP000595847">
    <property type="component" value="Chromosome"/>
</dbReference>
<sequence length="236" mass="25692">MLSVNNVRVHYGMAEALRGVTLEVGKGEIVALIGRNGAGKTTLLKAITGLVKLRDGEILYQGKSISGMPAHAIMRLGIGHVPQGRQVFGDQTVEDNLILGAYTRIKQQPKQVSEWLEREYTRFPRLKERAKQLAGTLSGGEQQMLALSRALMSDPDLLVLDEPSMGLSPLYVKLILDTVTELRKEGKTILLVEQLAAAALSISDRAYVLSSGQVEMSGGAQELLHDEKVVRTYLGA</sequence>
<evidence type="ECO:0000256" key="4">
    <source>
        <dbReference type="ARBA" id="ARBA00022840"/>
    </source>
</evidence>
<keyword evidence="4 7" id="KW-0067">ATP-binding</keyword>
<dbReference type="SUPFAM" id="SSF52540">
    <property type="entry name" value="P-loop containing nucleoside triphosphate hydrolases"/>
    <property type="match status" value="1"/>
</dbReference>
<accession>A0A7T5EP46</accession>
<dbReference type="GO" id="GO:0015807">
    <property type="term" value="P:L-amino acid transport"/>
    <property type="evidence" value="ECO:0007669"/>
    <property type="project" value="TreeGrafter"/>
</dbReference>
<dbReference type="AlphaFoldDB" id="A0A7T5EP46"/>
<dbReference type="PROSITE" id="PS00211">
    <property type="entry name" value="ABC_TRANSPORTER_1"/>
    <property type="match status" value="1"/>
</dbReference>
<dbReference type="PANTHER" id="PTHR43820">
    <property type="entry name" value="HIGH-AFFINITY BRANCHED-CHAIN AMINO ACID TRANSPORT ATP-BINDING PROTEIN LIVF"/>
    <property type="match status" value="1"/>
</dbReference>
<proteinExistence type="inferred from homology"/>
<protein>
    <submittedName>
        <fullName evidence="7">ABC transporter ATP-binding protein</fullName>
    </submittedName>
</protein>
<evidence type="ECO:0000313" key="8">
    <source>
        <dbReference type="EMBL" id="QUO43232.1"/>
    </source>
</evidence>
<evidence type="ECO:0000256" key="2">
    <source>
        <dbReference type="ARBA" id="ARBA00022448"/>
    </source>
</evidence>
<gene>
    <name evidence="7" type="ORF">JD108_10240</name>
    <name evidence="8" type="ORF">KDJ56_09935</name>
</gene>
<keyword evidence="5" id="KW-0029">Amino-acid transport</keyword>
<evidence type="ECO:0000256" key="3">
    <source>
        <dbReference type="ARBA" id="ARBA00022741"/>
    </source>
</evidence>
<dbReference type="PANTHER" id="PTHR43820:SF4">
    <property type="entry name" value="HIGH-AFFINITY BRANCHED-CHAIN AMINO ACID TRANSPORT ATP-BINDING PROTEIN LIVF"/>
    <property type="match status" value="1"/>
</dbReference>
<dbReference type="InterPro" id="IPR052156">
    <property type="entry name" value="BCAA_Transport_ATP-bd_LivF"/>
</dbReference>
<evidence type="ECO:0000256" key="5">
    <source>
        <dbReference type="ARBA" id="ARBA00022970"/>
    </source>
</evidence>
<dbReference type="GO" id="GO:0016887">
    <property type="term" value="F:ATP hydrolysis activity"/>
    <property type="evidence" value="ECO:0007669"/>
    <property type="project" value="InterPro"/>
</dbReference>
<dbReference type="Pfam" id="PF00005">
    <property type="entry name" value="ABC_tran"/>
    <property type="match status" value="1"/>
</dbReference>
<comment type="similarity">
    <text evidence="1">Belongs to the ABC transporter superfamily.</text>
</comment>
<dbReference type="SMART" id="SM00382">
    <property type="entry name" value="AAA"/>
    <property type="match status" value="1"/>
</dbReference>
<reference evidence="8" key="2">
    <citation type="submission" date="2021-04" db="EMBL/GenBank/DDBJ databases">
        <title>Brevibacillus composti FJAT-54423, complete genome.</title>
        <authorList>
            <person name="Tang R."/>
        </authorList>
    </citation>
    <scope>NUCLEOTIDE SEQUENCE</scope>
    <source>
        <strain evidence="8">FJAT-54424</strain>
    </source>
</reference>
<dbReference type="EMBL" id="CP066308">
    <property type="protein sequence ID" value="QQE76203.1"/>
    <property type="molecule type" value="Genomic_DNA"/>
</dbReference>
<feature type="domain" description="ABC transporter" evidence="6">
    <location>
        <begin position="2"/>
        <end position="236"/>
    </location>
</feature>
<dbReference type="InterPro" id="IPR027417">
    <property type="entry name" value="P-loop_NTPase"/>
</dbReference>
<dbReference type="CDD" id="cd03224">
    <property type="entry name" value="ABC_TM1139_LivF_branched"/>
    <property type="match status" value="1"/>
</dbReference>
<keyword evidence="10" id="KW-1185">Reference proteome</keyword>
<dbReference type="EMBL" id="CP073708">
    <property type="protein sequence ID" value="QUO43232.1"/>
    <property type="molecule type" value="Genomic_DNA"/>
</dbReference>